<reference evidence="10" key="1">
    <citation type="submission" date="2025-08" db="UniProtKB">
        <authorList>
            <consortium name="RefSeq"/>
        </authorList>
    </citation>
    <scope>IDENTIFICATION</scope>
</reference>
<dbReference type="GeneID" id="104600799"/>
<dbReference type="PANTHER" id="PTHR13140:SF772">
    <property type="entry name" value="MYOSIN-17"/>
    <property type="match status" value="1"/>
</dbReference>
<keyword evidence="1" id="KW-0547">Nucleotide-binding</keyword>
<keyword evidence="2" id="KW-0067">ATP-binding</keyword>
<dbReference type="STRING" id="4432.A0A1U8AJ65"/>
<dbReference type="Gene3D" id="1.20.5.4820">
    <property type="match status" value="1"/>
</dbReference>
<dbReference type="PANTHER" id="PTHR13140">
    <property type="entry name" value="MYOSIN"/>
    <property type="match status" value="1"/>
</dbReference>
<evidence type="ECO:0000259" key="8">
    <source>
        <dbReference type="PROSITE" id="PS51456"/>
    </source>
</evidence>
<dbReference type="RefSeq" id="XP_010262234.1">
    <property type="nucleotide sequence ID" value="XM_010263932.1"/>
</dbReference>
<organism evidence="9 10">
    <name type="scientific">Nelumbo nucifera</name>
    <name type="common">Sacred lotus</name>
    <dbReference type="NCBI Taxonomy" id="4432"/>
    <lineage>
        <taxon>Eukaryota</taxon>
        <taxon>Viridiplantae</taxon>
        <taxon>Streptophyta</taxon>
        <taxon>Embryophyta</taxon>
        <taxon>Tracheophyta</taxon>
        <taxon>Spermatophyta</taxon>
        <taxon>Magnoliopsida</taxon>
        <taxon>Proteales</taxon>
        <taxon>Nelumbonaceae</taxon>
        <taxon>Nelumbo</taxon>
    </lineage>
</organism>
<evidence type="ECO:0000256" key="4">
    <source>
        <dbReference type="ARBA" id="ARBA00023175"/>
    </source>
</evidence>
<gene>
    <name evidence="10" type="primary">LOC104600799</name>
</gene>
<dbReference type="PROSITE" id="PS50096">
    <property type="entry name" value="IQ"/>
    <property type="match status" value="1"/>
</dbReference>
<comment type="caution">
    <text evidence="6">Lacks conserved residue(s) required for the propagation of feature annotation.</text>
</comment>
<dbReference type="Pfam" id="PF00063">
    <property type="entry name" value="Myosin_head"/>
    <property type="match status" value="1"/>
</dbReference>
<keyword evidence="4" id="KW-0505">Motor protein</keyword>
<dbReference type="SUPFAM" id="SSF52540">
    <property type="entry name" value="P-loop containing nucleoside triphosphate hydrolases"/>
    <property type="match status" value="1"/>
</dbReference>
<evidence type="ECO:0000256" key="7">
    <source>
        <dbReference type="SAM" id="MobiDB-lite"/>
    </source>
</evidence>
<dbReference type="eggNOG" id="KOG0160">
    <property type="taxonomic scope" value="Eukaryota"/>
</dbReference>
<dbReference type="PROSITE" id="PS51456">
    <property type="entry name" value="MYOSIN_MOTOR"/>
    <property type="match status" value="1"/>
</dbReference>
<feature type="domain" description="Myosin motor" evidence="8">
    <location>
        <begin position="1"/>
        <end position="147"/>
    </location>
</feature>
<evidence type="ECO:0000313" key="9">
    <source>
        <dbReference type="Proteomes" id="UP000189703"/>
    </source>
</evidence>
<dbReference type="InterPro" id="IPR027417">
    <property type="entry name" value="P-loop_NTPase"/>
</dbReference>
<comment type="similarity">
    <text evidence="6">Belongs to the TRAFAC class myosin-kinesin ATPase superfamily. Myosin family.</text>
</comment>
<evidence type="ECO:0000256" key="2">
    <source>
        <dbReference type="ARBA" id="ARBA00022840"/>
    </source>
</evidence>
<dbReference type="GO" id="GO:0016459">
    <property type="term" value="C:myosin complex"/>
    <property type="evidence" value="ECO:0007669"/>
    <property type="project" value="UniProtKB-KW"/>
</dbReference>
<evidence type="ECO:0000256" key="5">
    <source>
        <dbReference type="ARBA" id="ARBA00023203"/>
    </source>
</evidence>
<dbReference type="GO" id="GO:0003774">
    <property type="term" value="F:cytoskeletal motor activity"/>
    <property type="evidence" value="ECO:0007669"/>
    <property type="project" value="InterPro"/>
</dbReference>
<feature type="region of interest" description="Actin-binding" evidence="6">
    <location>
        <begin position="31"/>
        <end position="53"/>
    </location>
</feature>
<keyword evidence="3 6" id="KW-0518">Myosin</keyword>
<evidence type="ECO:0000256" key="1">
    <source>
        <dbReference type="ARBA" id="ARBA00022741"/>
    </source>
</evidence>
<dbReference type="KEGG" id="nnu:104600799"/>
<dbReference type="InParanoid" id="A0A1U8AJ65"/>
<dbReference type="Gene3D" id="3.40.850.10">
    <property type="entry name" value="Kinesin motor domain"/>
    <property type="match status" value="1"/>
</dbReference>
<dbReference type="Gene3D" id="1.20.58.530">
    <property type="match status" value="1"/>
</dbReference>
<keyword evidence="9" id="KW-1185">Reference proteome</keyword>
<name>A0A1U8AJ65_NELNU</name>
<sequence>MDRRAMAAARLLANDNMSASNSLSNFGVLQLQSLMETLSSTEPHYIRCVKSNNVLKPAIFKNFNIIQQLCCDVVLEAIRISYAGYPTRTFYEFLHRSSVLAPEVLEGNYDDDKVACQMILEKKGLKVRQDNVFLRAGQMAELDARRAEVLGNAARTTQKRIRKMASKMYEKLRREVAAVKIQKNFCRYIARKSFIRLQLLQTGLRAMTAQKEFRLRKQIKAAIMILYIHIIGNDLSKFSQAARETGALNEVKDKLEEPVVDCNSSNLVLHGMKEPIGGCKNGTKEKEEDLEEVEGSDRGQELTRRLKGATETLNTARRCRSKKARKNRQQIAVSKVFARLKGAPFGIGHDKAVRKHKNAVRRQQEACIQDSKEIGDC</sequence>
<protein>
    <submittedName>
        <fullName evidence="10">Myosin-17-like</fullName>
    </submittedName>
</protein>
<keyword evidence="5 6" id="KW-0009">Actin-binding</keyword>
<evidence type="ECO:0000256" key="3">
    <source>
        <dbReference type="ARBA" id="ARBA00023123"/>
    </source>
</evidence>
<dbReference type="AlphaFoldDB" id="A0A1U8AJ65"/>
<feature type="region of interest" description="Disordered" evidence="7">
    <location>
        <begin position="278"/>
        <end position="298"/>
    </location>
</feature>
<dbReference type="InterPro" id="IPR036961">
    <property type="entry name" value="Kinesin_motor_dom_sf"/>
</dbReference>
<proteinExistence type="inferred from homology"/>
<dbReference type="GO" id="GO:0005524">
    <property type="term" value="F:ATP binding"/>
    <property type="evidence" value="ECO:0007669"/>
    <property type="project" value="UniProtKB-KW"/>
</dbReference>
<dbReference type="InterPro" id="IPR001609">
    <property type="entry name" value="Myosin_head_motor_dom-like"/>
</dbReference>
<evidence type="ECO:0000256" key="6">
    <source>
        <dbReference type="PROSITE-ProRule" id="PRU00782"/>
    </source>
</evidence>
<dbReference type="OrthoDB" id="6108017at2759"/>
<dbReference type="Proteomes" id="UP000189703">
    <property type="component" value="Unplaced"/>
</dbReference>
<accession>A0A1U8AJ65</accession>
<evidence type="ECO:0000313" key="10">
    <source>
        <dbReference type="RefSeq" id="XP_010262234.1"/>
    </source>
</evidence>
<dbReference type="GO" id="GO:0003779">
    <property type="term" value="F:actin binding"/>
    <property type="evidence" value="ECO:0007669"/>
    <property type="project" value="UniProtKB-KW"/>
</dbReference>